<dbReference type="eggNOG" id="KOG3001">
    <property type="taxonomic scope" value="Eukaryota"/>
</dbReference>
<dbReference type="SMART" id="SM00298">
    <property type="entry name" value="CHROMO"/>
    <property type="match status" value="1"/>
</dbReference>
<evidence type="ECO:0000259" key="7">
    <source>
        <dbReference type="SMART" id="SM00298"/>
    </source>
</evidence>
<dbReference type="Gene3D" id="2.30.30.140">
    <property type="match status" value="1"/>
</dbReference>
<keyword evidence="2" id="KW-0156">Chromatin regulator</keyword>
<dbReference type="Pfam" id="PF11717">
    <property type="entry name" value="Tudor-knot"/>
    <property type="match status" value="1"/>
</dbReference>
<dbReference type="CDD" id="cd18983">
    <property type="entry name" value="CBD_MSL3_like"/>
    <property type="match status" value="1"/>
</dbReference>
<dbReference type="InterPro" id="IPR000953">
    <property type="entry name" value="Chromo/chromo_shadow_dom"/>
</dbReference>
<keyword evidence="5" id="KW-0539">Nucleus</keyword>
<dbReference type="AlphaFoldDB" id="B9R754"/>
<evidence type="ECO:0000256" key="6">
    <source>
        <dbReference type="SAM" id="MobiDB-lite"/>
    </source>
</evidence>
<dbReference type="PANTHER" id="PTHR10880:SF44">
    <property type="entry name" value="PROTEIN MRG2"/>
    <property type="match status" value="1"/>
</dbReference>
<dbReference type="GO" id="GO:0006355">
    <property type="term" value="P:regulation of DNA-templated transcription"/>
    <property type="evidence" value="ECO:0007669"/>
    <property type="project" value="InterPro"/>
</dbReference>
<organism evidence="8 9">
    <name type="scientific">Ricinus communis</name>
    <name type="common">Castor bean</name>
    <dbReference type="NCBI Taxonomy" id="3988"/>
    <lineage>
        <taxon>Eukaryota</taxon>
        <taxon>Viridiplantae</taxon>
        <taxon>Streptophyta</taxon>
        <taxon>Embryophyta</taxon>
        <taxon>Tracheophyta</taxon>
        <taxon>Spermatophyta</taxon>
        <taxon>Magnoliopsida</taxon>
        <taxon>eudicotyledons</taxon>
        <taxon>Gunneridae</taxon>
        <taxon>Pentapetalae</taxon>
        <taxon>rosids</taxon>
        <taxon>fabids</taxon>
        <taxon>Malpighiales</taxon>
        <taxon>Euphorbiaceae</taxon>
        <taxon>Acalyphoideae</taxon>
        <taxon>Acalypheae</taxon>
        <taxon>Ricinus</taxon>
    </lineage>
</organism>
<dbReference type="GO" id="GO:0000123">
    <property type="term" value="C:histone acetyltransferase complex"/>
    <property type="evidence" value="ECO:0000318"/>
    <property type="project" value="GO_Central"/>
</dbReference>
<dbReference type="InterPro" id="IPR026541">
    <property type="entry name" value="MRG_dom"/>
</dbReference>
<keyword evidence="4" id="KW-0804">Transcription</keyword>
<dbReference type="FunFam" id="1.10.274.30:FF:000005">
    <property type="entry name" value="Chromatin modification-related protein EAF3"/>
    <property type="match status" value="1"/>
</dbReference>
<dbReference type="InParanoid" id="B9R754"/>
<dbReference type="InterPro" id="IPR016197">
    <property type="entry name" value="Chromo-like_dom_sf"/>
</dbReference>
<evidence type="ECO:0000256" key="5">
    <source>
        <dbReference type="ARBA" id="ARBA00023242"/>
    </source>
</evidence>
<dbReference type="Pfam" id="PF05712">
    <property type="entry name" value="MRG"/>
    <property type="match status" value="1"/>
</dbReference>
<dbReference type="EMBL" id="EQ973772">
    <property type="protein sequence ID" value="EEF52334.1"/>
    <property type="molecule type" value="Genomic_DNA"/>
</dbReference>
<dbReference type="Gene3D" id="1.10.274.30">
    <property type="entry name" value="MRG domain"/>
    <property type="match status" value="1"/>
</dbReference>
<dbReference type="GO" id="GO:0006325">
    <property type="term" value="P:chromatin organization"/>
    <property type="evidence" value="ECO:0007669"/>
    <property type="project" value="UniProtKB-KW"/>
</dbReference>
<dbReference type="InterPro" id="IPR038217">
    <property type="entry name" value="MRG_C_sf"/>
</dbReference>
<feature type="compositionally biased region" description="Polar residues" evidence="6">
    <location>
        <begin position="1"/>
        <end position="25"/>
    </location>
</feature>
<evidence type="ECO:0000256" key="2">
    <source>
        <dbReference type="ARBA" id="ARBA00022853"/>
    </source>
</evidence>
<feature type="domain" description="Chromo" evidence="7">
    <location>
        <begin position="62"/>
        <end position="115"/>
    </location>
</feature>
<evidence type="ECO:0000313" key="9">
    <source>
        <dbReference type="Proteomes" id="UP000008311"/>
    </source>
</evidence>
<name>B9R754_RICCO</name>
<accession>B9R754</accession>
<evidence type="ECO:0000313" key="8">
    <source>
        <dbReference type="EMBL" id="EEF52334.1"/>
    </source>
</evidence>
<dbReference type="GO" id="GO:0048586">
    <property type="term" value="P:regulation of long-day photoperiodism, flowering"/>
    <property type="evidence" value="ECO:0007669"/>
    <property type="project" value="UniProtKB-ARBA"/>
</dbReference>
<dbReference type="InterPro" id="IPR008676">
    <property type="entry name" value="MRG"/>
</dbReference>
<dbReference type="Proteomes" id="UP000008311">
    <property type="component" value="Unassembled WGS sequence"/>
</dbReference>
<dbReference type="InterPro" id="IPR025995">
    <property type="entry name" value="Tudor-knot"/>
</dbReference>
<sequence>MGSSNTELNSDSSPTISDGSTTKVASDSKTETETETANENDEVSPSPYEVGEKVLAYHSQQIYEAKVIIADYQSKEWQYYVHYPGWNKNWDEWVGVNRLMKYNDENVQKFLVTKQGQEKNTKAGRGSHIKPKSSSAARGRKRKSDSLSKEKGILSLEKLVNLQIPPTLKKQLLDDCQFITHLGKLVKLPRTPNVDDIMKKYLDYRLKKDGLISEAVGEIIKGLCWYFNKALVVMLLYKSEREQYTDAIKDDVSPSTVYGAEHLLRLFVKLPELLIYANIEDETLMELQQDMLAYEQRVVEWEVRLGPCFYRKIRALFSSLLTMYWKTLKQAPTDKMIRMGM</sequence>
<dbReference type="GO" id="GO:1990841">
    <property type="term" value="F:promoter-specific chromatin binding"/>
    <property type="evidence" value="ECO:0007669"/>
    <property type="project" value="UniProtKB-ARBA"/>
</dbReference>
<dbReference type="GO" id="GO:0005634">
    <property type="term" value="C:nucleus"/>
    <property type="evidence" value="ECO:0007669"/>
    <property type="project" value="UniProtKB-SubCell"/>
</dbReference>
<proteinExistence type="predicted"/>
<evidence type="ECO:0000256" key="3">
    <source>
        <dbReference type="ARBA" id="ARBA00023015"/>
    </source>
</evidence>
<keyword evidence="3" id="KW-0805">Transcription regulation</keyword>
<dbReference type="PANTHER" id="PTHR10880">
    <property type="entry name" value="MORTALITY FACTOR 4-LIKE PROTEIN"/>
    <property type="match status" value="1"/>
</dbReference>
<protein>
    <submittedName>
        <fullName evidence="8">Chromatin binding protein, putative</fullName>
    </submittedName>
</protein>
<evidence type="ECO:0000256" key="4">
    <source>
        <dbReference type="ARBA" id="ARBA00023163"/>
    </source>
</evidence>
<dbReference type="PROSITE" id="PS51640">
    <property type="entry name" value="MRG"/>
    <property type="match status" value="1"/>
</dbReference>
<comment type="subcellular location">
    <subcellularLocation>
        <location evidence="1">Nucleus</location>
    </subcellularLocation>
</comment>
<evidence type="ECO:0000256" key="1">
    <source>
        <dbReference type="ARBA" id="ARBA00004123"/>
    </source>
</evidence>
<dbReference type="STRING" id="3988.B9R754"/>
<reference evidence="9" key="1">
    <citation type="journal article" date="2010" name="Nat. Biotechnol.">
        <title>Draft genome sequence of the oilseed species Ricinus communis.</title>
        <authorList>
            <person name="Chan A.P."/>
            <person name="Crabtree J."/>
            <person name="Zhao Q."/>
            <person name="Lorenzi H."/>
            <person name="Orvis J."/>
            <person name="Puiu D."/>
            <person name="Melake-Berhan A."/>
            <person name="Jones K.M."/>
            <person name="Redman J."/>
            <person name="Chen G."/>
            <person name="Cahoon E.B."/>
            <person name="Gedil M."/>
            <person name="Stanke M."/>
            <person name="Haas B.J."/>
            <person name="Wortman J.R."/>
            <person name="Fraser-Liggett C.M."/>
            <person name="Ravel J."/>
            <person name="Rabinowicz P.D."/>
        </authorList>
    </citation>
    <scope>NUCLEOTIDE SEQUENCE [LARGE SCALE GENOMIC DNA]</scope>
    <source>
        <strain evidence="9">cv. Hale</strain>
    </source>
</reference>
<gene>
    <name evidence="8" type="ORF">RCOM_1588740</name>
</gene>
<feature type="compositionally biased region" description="Acidic residues" evidence="6">
    <location>
        <begin position="33"/>
        <end position="42"/>
    </location>
</feature>
<dbReference type="SUPFAM" id="SSF54160">
    <property type="entry name" value="Chromo domain-like"/>
    <property type="match status" value="1"/>
</dbReference>
<keyword evidence="9" id="KW-1185">Reference proteome</keyword>
<feature type="region of interest" description="Disordered" evidence="6">
    <location>
        <begin position="114"/>
        <end position="148"/>
    </location>
</feature>
<feature type="region of interest" description="Disordered" evidence="6">
    <location>
        <begin position="1"/>
        <end position="47"/>
    </location>
</feature>